<dbReference type="EMBL" id="FQYR01000007">
    <property type="protein sequence ID" value="SHK25114.1"/>
    <property type="molecule type" value="Genomic_DNA"/>
</dbReference>
<evidence type="ECO:0000313" key="3">
    <source>
        <dbReference type="Proteomes" id="UP000184510"/>
    </source>
</evidence>
<dbReference type="Proteomes" id="UP000184510">
    <property type="component" value="Unassembled WGS sequence"/>
</dbReference>
<protein>
    <recommendedName>
        <fullName evidence="4">Tetratricopeptide repeat-containing protein</fullName>
    </recommendedName>
</protein>
<accession>A0A1M6QY27</accession>
<dbReference type="InterPro" id="IPR011990">
    <property type="entry name" value="TPR-like_helical_dom_sf"/>
</dbReference>
<name>A0A1M6QY27_9BACT</name>
<dbReference type="RefSeq" id="WP_143185049.1">
    <property type="nucleotide sequence ID" value="NZ_FQYR01000007.1"/>
</dbReference>
<dbReference type="Gene3D" id="1.25.40.10">
    <property type="entry name" value="Tetratricopeptide repeat domain"/>
    <property type="match status" value="1"/>
</dbReference>
<dbReference type="OrthoDB" id="193901at2"/>
<reference evidence="2 3" key="1">
    <citation type="submission" date="2016-11" db="EMBL/GenBank/DDBJ databases">
        <authorList>
            <person name="Jaros S."/>
            <person name="Januszkiewicz K."/>
            <person name="Wedrychowicz H."/>
        </authorList>
    </citation>
    <scope>NUCLEOTIDE SEQUENCE [LARGE SCALE GENOMIC DNA]</scope>
    <source>
        <strain evidence="2 3">DSM 18772</strain>
    </source>
</reference>
<dbReference type="STRING" id="1123071.SAMN02745181_3495"/>
<dbReference type="AlphaFoldDB" id="A0A1M6QY27"/>
<evidence type="ECO:0008006" key="4">
    <source>
        <dbReference type="Google" id="ProtNLM"/>
    </source>
</evidence>
<dbReference type="SUPFAM" id="SSF48452">
    <property type="entry name" value="TPR-like"/>
    <property type="match status" value="1"/>
</dbReference>
<keyword evidence="3" id="KW-1185">Reference proteome</keyword>
<keyword evidence="1" id="KW-0812">Transmembrane</keyword>
<proteinExistence type="predicted"/>
<evidence type="ECO:0000256" key="1">
    <source>
        <dbReference type="SAM" id="Phobius"/>
    </source>
</evidence>
<evidence type="ECO:0000313" key="2">
    <source>
        <dbReference type="EMBL" id="SHK25114.1"/>
    </source>
</evidence>
<sequence>MKRPLKKIKRWLERWLRVLLIVIVVGGFLGFGAWYALTTDEKPVQQDFGDARVSSIAMEEATVAYAKAEDLIKEGQPAEARKIMLRLAPLAEVGKKAEGYAKAHLWLAKDMLAGGLGGYLEVLPVEGRSELKRAAGGRWAYNGPLPQADFIEQSRRHLEDAIELEPELGEAASLLAELLVASKQRNEAIELLLDRVSAQNADDLKMGVLLANSIAFTGDELGLQEQAWLELTTLGREVTRGKRSDLNARVRYLMLIYLLDKQELADVALQKFEGDFGTGKEGEARMARLKSLHHYFRAITLLNQTNTVPADVVDELIKAYAAQPAEKHYVAALELLAERHPDQKARILEVLKNTSTSRIQEMGAAGLSWCLVMAQLFPEKSTEYLTMAHQLKPGNPEVLTALLQEALREGSQIDGPSLAKEAQLVLDSKSQTGARKMRLELALGELAWKEGKSDEALQMLERALVGKVYASEAEIQKIHRLLATIYKSHGELALASTHEKMIR</sequence>
<organism evidence="2 3">
    <name type="scientific">Rubritalea squalenifaciens DSM 18772</name>
    <dbReference type="NCBI Taxonomy" id="1123071"/>
    <lineage>
        <taxon>Bacteria</taxon>
        <taxon>Pseudomonadati</taxon>
        <taxon>Verrucomicrobiota</taxon>
        <taxon>Verrucomicrobiia</taxon>
        <taxon>Verrucomicrobiales</taxon>
        <taxon>Rubritaleaceae</taxon>
        <taxon>Rubritalea</taxon>
    </lineage>
</organism>
<dbReference type="InParanoid" id="A0A1M6QY27"/>
<keyword evidence="1" id="KW-1133">Transmembrane helix</keyword>
<gene>
    <name evidence="2" type="ORF">SAMN02745181_3495</name>
</gene>
<keyword evidence="1" id="KW-0472">Membrane</keyword>
<feature type="transmembrane region" description="Helical" evidence="1">
    <location>
        <begin position="15"/>
        <end position="37"/>
    </location>
</feature>